<accession>A0A075G1W9</accession>
<dbReference type="InterPro" id="IPR014923">
    <property type="entry name" value="DUF1802"/>
</dbReference>
<organism evidence="1">
    <name type="scientific">uncultured marine thaumarchaeote AD1000_70_C10</name>
    <dbReference type="NCBI Taxonomy" id="1455933"/>
    <lineage>
        <taxon>Archaea</taxon>
        <taxon>Nitrososphaerota</taxon>
        <taxon>environmental samples</taxon>
    </lineage>
</organism>
<evidence type="ECO:0000313" key="1">
    <source>
        <dbReference type="EMBL" id="AIE95832.1"/>
    </source>
</evidence>
<sequence length="182" mass="21131">MMNALKEWATVVNALENGDQTVLLRKGGILEDSSGFVVESEKFFLFPTFEHQETRHLKPQFHKHLEDALASKPKDGINNITSFAHVLYQKDIDSEDKINALSPFHILSDSYIKERIEWLPEKSMKALFLRTYKVPEFEIPIKSEYHGCKSWIGLNEKDRDAKSVLSDEEIESRMKEFKEIVD</sequence>
<protein>
    <recommendedName>
        <fullName evidence="2">DUF1802 domain-containing protein</fullName>
    </recommendedName>
</protein>
<dbReference type="Pfam" id="PF08819">
    <property type="entry name" value="DUF1802"/>
    <property type="match status" value="1"/>
</dbReference>
<proteinExistence type="predicted"/>
<name>A0A075G1W9_9ARCH</name>
<dbReference type="EMBL" id="KF900462">
    <property type="protein sequence ID" value="AIE95832.1"/>
    <property type="molecule type" value="Genomic_DNA"/>
</dbReference>
<reference evidence="1" key="1">
    <citation type="journal article" date="2014" name="Genome Biol. Evol.">
        <title>Pangenome evidence for extensive interdomain horizontal transfer affecting lineage core and shell genes in uncultured planktonic thaumarchaeota and euryarchaeota.</title>
        <authorList>
            <person name="Deschamps P."/>
            <person name="Zivanovic Y."/>
            <person name="Moreira D."/>
            <person name="Rodriguez-Valera F."/>
            <person name="Lopez-Garcia P."/>
        </authorList>
    </citation>
    <scope>NUCLEOTIDE SEQUENCE</scope>
</reference>
<evidence type="ECO:0008006" key="2">
    <source>
        <dbReference type="Google" id="ProtNLM"/>
    </source>
</evidence>
<dbReference type="AlphaFoldDB" id="A0A075G1W9"/>